<dbReference type="InterPro" id="IPR006818">
    <property type="entry name" value="ASF1-like"/>
</dbReference>
<dbReference type="GO" id="GO:0005634">
    <property type="term" value="C:nucleus"/>
    <property type="evidence" value="ECO:0007669"/>
    <property type="project" value="UniProtKB-SubCell"/>
</dbReference>
<evidence type="ECO:0000256" key="1">
    <source>
        <dbReference type="ARBA" id="ARBA00004123"/>
    </source>
</evidence>
<keyword evidence="3" id="KW-0805">Transcription regulation</keyword>
<evidence type="ECO:0000256" key="6">
    <source>
        <dbReference type="ARBA" id="ARBA00023242"/>
    </source>
</evidence>
<proteinExistence type="inferred from homology"/>
<evidence type="ECO:0008006" key="8">
    <source>
        <dbReference type="Google" id="ProtNLM"/>
    </source>
</evidence>
<evidence type="ECO:0000256" key="2">
    <source>
        <dbReference type="ARBA" id="ARBA00006051"/>
    </source>
</evidence>
<dbReference type="PANTHER" id="PTHR12040:SF0">
    <property type="entry name" value="HISTONE CHAPERONE ASF1"/>
    <property type="match status" value="1"/>
</dbReference>
<dbReference type="Gene3D" id="2.60.40.1490">
    <property type="entry name" value="Histone chaperone ASF1-like"/>
    <property type="match status" value="1"/>
</dbReference>
<dbReference type="GO" id="GO:0042393">
    <property type="term" value="F:histone binding"/>
    <property type="evidence" value="ECO:0007669"/>
    <property type="project" value="TreeGrafter"/>
</dbReference>
<dbReference type="InterPro" id="IPR036747">
    <property type="entry name" value="ASF1-like_sf"/>
</dbReference>
<evidence type="ECO:0000256" key="3">
    <source>
        <dbReference type="ARBA" id="ARBA00023015"/>
    </source>
</evidence>
<evidence type="ECO:0000256" key="4">
    <source>
        <dbReference type="ARBA" id="ARBA00023163"/>
    </source>
</evidence>
<evidence type="ECO:0000256" key="5">
    <source>
        <dbReference type="ARBA" id="ARBA00023186"/>
    </source>
</evidence>
<comment type="subcellular location">
    <subcellularLocation>
        <location evidence="1">Nucleus</location>
    </subcellularLocation>
</comment>
<dbReference type="AlphaFoldDB" id="A0A7S1BVJ4"/>
<accession>A0A7S1BVJ4</accession>
<dbReference type="PANTHER" id="PTHR12040">
    <property type="entry name" value="ANTI-SILENCING PROTEIN 1"/>
    <property type="match status" value="1"/>
</dbReference>
<keyword evidence="6" id="KW-0539">Nucleus</keyword>
<protein>
    <recommendedName>
        <fullName evidence="8">Anti-silencing function protein 1</fullName>
    </recommendedName>
</protein>
<keyword evidence="4" id="KW-0804">Transcription</keyword>
<dbReference type="SUPFAM" id="SSF101546">
    <property type="entry name" value="ASF1-like"/>
    <property type="match status" value="1"/>
</dbReference>
<keyword evidence="5" id="KW-0143">Chaperone</keyword>
<evidence type="ECO:0000313" key="7">
    <source>
        <dbReference type="EMBL" id="CAD8897346.1"/>
    </source>
</evidence>
<sequence length="248" mass="27667">MSLVNVVNMVVLDNPTNFNNQFQFEISFECLQELSDDLEWKVVYVGSAEDPSKDQILEEVMVGPVPVGLNKFVLEADAPDPSGIVERDIIGVTVVLVTCSFKDQEFCRVGYYVNNEYRPAEGEEYDPEAGPPSPLDLNKISRQILADKPRVTRFNIDWGLNESVAEDSVNHQSAESLEYMTSGDTGPVQGDMDIDGNCNEDRLEQISYEHSDIKASTPSVLPPTTSCKTFSDEHTDNPFIIEDDEIMT</sequence>
<reference evidence="7" key="1">
    <citation type="submission" date="2021-01" db="EMBL/GenBank/DDBJ databases">
        <authorList>
            <person name="Corre E."/>
            <person name="Pelletier E."/>
            <person name="Niang G."/>
            <person name="Scheremetjew M."/>
            <person name="Finn R."/>
            <person name="Kale V."/>
            <person name="Holt S."/>
            <person name="Cochrane G."/>
            <person name="Meng A."/>
            <person name="Brown T."/>
            <person name="Cohen L."/>
        </authorList>
    </citation>
    <scope>NUCLEOTIDE SEQUENCE</scope>
    <source>
        <strain evidence="7">308</strain>
    </source>
</reference>
<dbReference type="EMBL" id="HBFR01033637">
    <property type="protein sequence ID" value="CAD8897346.1"/>
    <property type="molecule type" value="Transcribed_RNA"/>
</dbReference>
<organism evidence="7">
    <name type="scientific">Corethron hystrix</name>
    <dbReference type="NCBI Taxonomy" id="216773"/>
    <lineage>
        <taxon>Eukaryota</taxon>
        <taxon>Sar</taxon>
        <taxon>Stramenopiles</taxon>
        <taxon>Ochrophyta</taxon>
        <taxon>Bacillariophyta</taxon>
        <taxon>Coscinodiscophyceae</taxon>
        <taxon>Corethrophycidae</taxon>
        <taxon>Corethrales</taxon>
        <taxon>Corethraceae</taxon>
        <taxon>Corethron</taxon>
    </lineage>
</organism>
<dbReference type="GO" id="GO:0000785">
    <property type="term" value="C:chromatin"/>
    <property type="evidence" value="ECO:0007669"/>
    <property type="project" value="TreeGrafter"/>
</dbReference>
<gene>
    <name evidence="7" type="ORF">CHYS00102_LOCUS24560</name>
</gene>
<dbReference type="Pfam" id="PF04729">
    <property type="entry name" value="ASF1_hist_chap"/>
    <property type="match status" value="1"/>
</dbReference>
<dbReference type="GO" id="GO:0006335">
    <property type="term" value="P:DNA replication-dependent chromatin assembly"/>
    <property type="evidence" value="ECO:0007669"/>
    <property type="project" value="TreeGrafter"/>
</dbReference>
<comment type="similarity">
    <text evidence="2">Belongs to the ASF1 family.</text>
</comment>
<name>A0A7S1BVJ4_9STRA</name>